<evidence type="ECO:0000256" key="1">
    <source>
        <dbReference type="SAM" id="MobiDB-lite"/>
    </source>
</evidence>
<accession>A0A2V1DGQ4</accession>
<feature type="region of interest" description="Disordered" evidence="1">
    <location>
        <begin position="1"/>
        <end position="119"/>
    </location>
</feature>
<feature type="compositionally biased region" description="Low complexity" evidence="1">
    <location>
        <begin position="81"/>
        <end position="91"/>
    </location>
</feature>
<evidence type="ECO:0000313" key="2">
    <source>
        <dbReference type="EMBL" id="PVH97211.1"/>
    </source>
</evidence>
<proteinExistence type="predicted"/>
<feature type="compositionally biased region" description="Basic residues" evidence="1">
    <location>
        <begin position="16"/>
        <end position="36"/>
    </location>
</feature>
<feature type="compositionally biased region" description="Polar residues" evidence="1">
    <location>
        <begin position="100"/>
        <end position="110"/>
    </location>
</feature>
<name>A0A2V1DGQ4_9PLEO</name>
<sequence>MMDRTDSAFDETFHPKPSHSAKHHTRRNHTTPKKERRSKDPSLQSSPDSPTTMKNSTTNPPVTSTRPSLQTKPPTPRRESVTSTTSSSSTNKSRKRNPGSLPSSRRTSCTIVDPSRPARHYRIRSTQTCPTVNGDIDDVLALHFRSCSLFQNPSYQQSSSLPNSPPPSSSGPGGSYGLGVASAQAPPPPPPPKRAATTDFVPRSAVAPDARPATSISPSSIPQHATPHLALSSPAIPTITTTITTTTTVDDLTTPSPIQNDDPSSPHLQPLLPSATTTHWLSPTTRRTQYAQIDRETTGVRGLVRRILPRCVSGPAAQGFYEKDGGGGDAGSVRRYRMDVDDESEVDDDEEKDEGLKIPKRKRGLEQRDERVARRWGCF</sequence>
<feature type="compositionally biased region" description="Polar residues" evidence="1">
    <location>
        <begin position="41"/>
        <end position="72"/>
    </location>
</feature>
<evidence type="ECO:0000313" key="3">
    <source>
        <dbReference type="Proteomes" id="UP000244855"/>
    </source>
</evidence>
<dbReference type="EMBL" id="KZ805443">
    <property type="protein sequence ID" value="PVH97211.1"/>
    <property type="molecule type" value="Genomic_DNA"/>
</dbReference>
<keyword evidence="3" id="KW-1185">Reference proteome</keyword>
<dbReference type="Proteomes" id="UP000244855">
    <property type="component" value="Unassembled WGS sequence"/>
</dbReference>
<feature type="compositionally biased region" description="Acidic residues" evidence="1">
    <location>
        <begin position="340"/>
        <end position="353"/>
    </location>
</feature>
<dbReference type="OrthoDB" id="5366332at2759"/>
<feature type="compositionally biased region" description="Polar residues" evidence="1">
    <location>
        <begin position="214"/>
        <end position="223"/>
    </location>
</feature>
<feature type="region of interest" description="Disordered" evidence="1">
    <location>
        <begin position="207"/>
        <end position="226"/>
    </location>
</feature>
<feature type="compositionally biased region" description="Basic and acidic residues" evidence="1">
    <location>
        <begin position="364"/>
        <end position="373"/>
    </location>
</feature>
<reference evidence="2 3" key="1">
    <citation type="journal article" date="2018" name="Sci. Rep.">
        <title>Comparative genomics provides insights into the lifestyle and reveals functional heterogeneity of dark septate endophytic fungi.</title>
        <authorList>
            <person name="Knapp D.G."/>
            <person name="Nemeth J.B."/>
            <person name="Barry K."/>
            <person name="Hainaut M."/>
            <person name="Henrissat B."/>
            <person name="Johnson J."/>
            <person name="Kuo A."/>
            <person name="Lim J.H.P."/>
            <person name="Lipzen A."/>
            <person name="Nolan M."/>
            <person name="Ohm R.A."/>
            <person name="Tamas L."/>
            <person name="Grigoriev I.V."/>
            <person name="Spatafora J.W."/>
            <person name="Nagy L.G."/>
            <person name="Kovacs G.M."/>
        </authorList>
    </citation>
    <scope>NUCLEOTIDE SEQUENCE [LARGE SCALE GENOMIC DNA]</scope>
    <source>
        <strain evidence="2 3">DSE2036</strain>
    </source>
</reference>
<dbReference type="AlphaFoldDB" id="A0A2V1DGQ4"/>
<organism evidence="2 3">
    <name type="scientific">Periconia macrospinosa</name>
    <dbReference type="NCBI Taxonomy" id="97972"/>
    <lineage>
        <taxon>Eukaryota</taxon>
        <taxon>Fungi</taxon>
        <taxon>Dikarya</taxon>
        <taxon>Ascomycota</taxon>
        <taxon>Pezizomycotina</taxon>
        <taxon>Dothideomycetes</taxon>
        <taxon>Pleosporomycetidae</taxon>
        <taxon>Pleosporales</taxon>
        <taxon>Massarineae</taxon>
        <taxon>Periconiaceae</taxon>
        <taxon>Periconia</taxon>
    </lineage>
</organism>
<protein>
    <submittedName>
        <fullName evidence="2">Uncharacterized protein</fullName>
    </submittedName>
</protein>
<feature type="compositionally biased region" description="Basic and acidic residues" evidence="1">
    <location>
        <begin position="1"/>
        <end position="14"/>
    </location>
</feature>
<feature type="region of interest" description="Disordered" evidence="1">
    <location>
        <begin position="319"/>
        <end position="379"/>
    </location>
</feature>
<feature type="region of interest" description="Disordered" evidence="1">
    <location>
        <begin position="154"/>
        <end position="197"/>
    </location>
</feature>
<gene>
    <name evidence="2" type="ORF">DM02DRAFT_674280</name>
</gene>